<dbReference type="Pfam" id="PF08811">
    <property type="entry name" value="DUF1800"/>
    <property type="match status" value="1"/>
</dbReference>
<dbReference type="InterPro" id="IPR014917">
    <property type="entry name" value="DUF1800"/>
</dbReference>
<reference evidence="2 3" key="1">
    <citation type="submission" date="2014-03" db="EMBL/GenBank/DDBJ databases">
        <title>Draft Genome Sequence of Actibacterium mucosum KCTC 23349, a Marine Alphaproteobacterium with Complex Ionic Requirements Isolated from Mediterranean Seawater at Malvarrosa Beach, Valencia, Spain.</title>
        <authorList>
            <person name="Arahal D.R."/>
            <person name="Shao Z."/>
            <person name="Lai Q."/>
            <person name="Pujalte M.J."/>
        </authorList>
    </citation>
    <scope>NUCLEOTIDE SEQUENCE [LARGE SCALE GENOMIC DNA]</scope>
    <source>
        <strain evidence="2 3">KCTC 23349</strain>
    </source>
</reference>
<proteinExistence type="predicted"/>
<accession>A0A037ZMW9</accession>
<comment type="caution">
    <text evidence="2">The sequence shown here is derived from an EMBL/GenBank/DDBJ whole genome shotgun (WGS) entry which is preliminary data.</text>
</comment>
<protein>
    <recommendedName>
        <fullName evidence="4">DUF1800 domain-containing protein</fullName>
    </recommendedName>
</protein>
<organism evidence="2 3">
    <name type="scientific">Actibacterium mucosum KCTC 23349</name>
    <dbReference type="NCBI Taxonomy" id="1454373"/>
    <lineage>
        <taxon>Bacteria</taxon>
        <taxon>Pseudomonadati</taxon>
        <taxon>Pseudomonadota</taxon>
        <taxon>Alphaproteobacteria</taxon>
        <taxon>Rhodobacterales</taxon>
        <taxon>Roseobacteraceae</taxon>
        <taxon>Actibacterium</taxon>
    </lineage>
</organism>
<keyword evidence="3" id="KW-1185">Reference proteome</keyword>
<dbReference type="STRING" id="1454373.ACMU_10590"/>
<evidence type="ECO:0000256" key="1">
    <source>
        <dbReference type="SAM" id="MobiDB-lite"/>
    </source>
</evidence>
<feature type="region of interest" description="Disordered" evidence="1">
    <location>
        <begin position="1"/>
        <end position="22"/>
    </location>
</feature>
<dbReference type="EMBL" id="JFKE01000003">
    <property type="protein sequence ID" value="KAJ56191.1"/>
    <property type="molecule type" value="Genomic_DNA"/>
</dbReference>
<gene>
    <name evidence="2" type="ORF">ACMU_10590</name>
</gene>
<sequence>MSFDPTTAALRFGTGTGPLVPPPADTQALLDGLNARDTMARRFEIALFNDLLPEMRDYRGQQRRRQMASDVKRQGEDDRLKAMRRSNRQAQLSALGATVARWVDTPHGFRERLVAFWADHFTVVGKLPALRHAAPSYVEEAIRPNITGKFEDLLIAAVPHPMMLVYLDQFQSVGPGSRAAKEGERGLNENLAREVLELHTLGVDGSYTQNDVRQLAELFTGLSARYRDGFFFAPSQAEPGAETVLGKTYGGGRPRLSDIHQVLRDLARHPDTARHIARKLAVHFVSDDPDTALVDHIAAAYSATDGDLMASYAALLEHPAAWETIPQKVRQPFDFLAAAIRALGVDGKRVARLSPQVVLRGFVRPMIAMGQTWHQPSGPDGWPEQAEYWLTPQALATRIEWSMKAPPVLQPDLPDPRQFVKATLGERASEALIFAAGAAETRAAGVAMTLISPEFQRR</sequence>
<dbReference type="OrthoDB" id="9772295at2"/>
<evidence type="ECO:0000313" key="2">
    <source>
        <dbReference type="EMBL" id="KAJ56191.1"/>
    </source>
</evidence>
<evidence type="ECO:0008006" key="4">
    <source>
        <dbReference type="Google" id="ProtNLM"/>
    </source>
</evidence>
<name>A0A037ZMW9_9RHOB</name>
<dbReference type="RefSeq" id="WP_035258458.1">
    <property type="nucleotide sequence ID" value="NZ_JFKE01000003.1"/>
</dbReference>
<dbReference type="AlphaFoldDB" id="A0A037ZMW9"/>
<dbReference type="Proteomes" id="UP000026249">
    <property type="component" value="Unassembled WGS sequence"/>
</dbReference>
<evidence type="ECO:0000313" key="3">
    <source>
        <dbReference type="Proteomes" id="UP000026249"/>
    </source>
</evidence>